<dbReference type="InterPro" id="IPR039994">
    <property type="entry name" value="NO66-like"/>
</dbReference>
<evidence type="ECO:0000256" key="6">
    <source>
        <dbReference type="ARBA" id="ARBA00046256"/>
    </source>
</evidence>
<dbReference type="AlphaFoldDB" id="A0ABD3R2Q6"/>
<accession>A0ABD3R2Q6</accession>
<proteinExistence type="inferred from homology"/>
<organism evidence="11 12">
    <name type="scientific">Cyclostephanos tholiformis</name>
    <dbReference type="NCBI Taxonomy" id="382380"/>
    <lineage>
        <taxon>Eukaryota</taxon>
        <taxon>Sar</taxon>
        <taxon>Stramenopiles</taxon>
        <taxon>Ochrophyta</taxon>
        <taxon>Bacillariophyta</taxon>
        <taxon>Coscinodiscophyceae</taxon>
        <taxon>Thalassiosirophycidae</taxon>
        <taxon>Stephanodiscales</taxon>
        <taxon>Stephanodiscaceae</taxon>
        <taxon>Cyclostephanos</taxon>
    </lineage>
</organism>
<dbReference type="PANTHER" id="PTHR13096">
    <property type="entry name" value="MINA53 MYC INDUCED NUCLEAR ANTIGEN"/>
    <property type="match status" value="1"/>
</dbReference>
<comment type="subcellular location">
    <subcellularLocation>
        <location evidence="1">Nucleus</location>
        <location evidence="1">Nucleolus</location>
    </subcellularLocation>
</comment>
<comment type="similarity">
    <text evidence="5">Belongs to the ROX family. MINA53 subfamily.</text>
</comment>
<dbReference type="InterPro" id="IPR003347">
    <property type="entry name" value="JmjC_dom"/>
</dbReference>
<feature type="domain" description="JmjC" evidence="10">
    <location>
        <begin position="205"/>
        <end position="293"/>
    </location>
</feature>
<evidence type="ECO:0000256" key="4">
    <source>
        <dbReference type="ARBA" id="ARBA00023004"/>
    </source>
</evidence>
<comment type="cofactor">
    <cofactor evidence="9">
        <name>Fe(2+)</name>
        <dbReference type="ChEBI" id="CHEBI:29033"/>
    </cofactor>
    <text evidence="9">Binds 1 Fe(2+) ion per subunit.</text>
</comment>
<gene>
    <name evidence="11" type="ORF">ACHAXA_006644</name>
</gene>
<sequence>MNRARLPLLYSLLYHRFSESFPMMLSSRANNRLPLPIGQQNKAIYQHPAEADRDDFSDIGADLRLQQHETNLRIREEYGGVLSALFGSDEIRDSFFAHTYGRSVSYFRRSSCGNVSEEKPQFDTKYISPPISGIDLPRLYISNEWTSLRRRGSQDMLDKERMSYQQMTGYIQGGGSIIIPITPDDYLFPIKLQIERALGLKEENGTTMNIYHSGPSAVALNIHYDAYPVFVLQVEGNKEWIIQDNSFGRPIDDITRWRNVTMTKGDLLYIPKGVCHAATTAKGFNTTTHVTIGLL</sequence>
<keyword evidence="9" id="KW-0539">Nucleus</keyword>
<comment type="catalytic activity">
    <reaction evidence="7">
        <text>L-histidyl-[ribosomal protein uL15] + 2-oxoglutarate + O2 = (3S)-3-hydroxy-L-histidyl-[ribosomal protein uL15] + succinate + CO2</text>
        <dbReference type="Rhea" id="RHEA:54024"/>
        <dbReference type="Rhea" id="RHEA-COMP:13760"/>
        <dbReference type="Rhea" id="RHEA-COMP:13761"/>
        <dbReference type="ChEBI" id="CHEBI:15379"/>
        <dbReference type="ChEBI" id="CHEBI:16526"/>
        <dbReference type="ChEBI" id="CHEBI:16810"/>
        <dbReference type="ChEBI" id="CHEBI:29979"/>
        <dbReference type="ChEBI" id="CHEBI:30031"/>
        <dbReference type="ChEBI" id="CHEBI:138021"/>
    </reaction>
</comment>
<keyword evidence="9" id="KW-0804">Transcription</keyword>
<dbReference type="GO" id="GO:0042254">
    <property type="term" value="P:ribosome biogenesis"/>
    <property type="evidence" value="ECO:0007669"/>
    <property type="project" value="UniProtKB-KW"/>
</dbReference>
<evidence type="ECO:0000313" key="12">
    <source>
        <dbReference type="Proteomes" id="UP001530377"/>
    </source>
</evidence>
<evidence type="ECO:0000256" key="3">
    <source>
        <dbReference type="ARBA" id="ARBA00022723"/>
    </source>
</evidence>
<dbReference type="EMBL" id="JALLPB020000702">
    <property type="protein sequence ID" value="KAL3806929.1"/>
    <property type="molecule type" value="Genomic_DNA"/>
</dbReference>
<evidence type="ECO:0000256" key="1">
    <source>
        <dbReference type="ARBA" id="ARBA00004604"/>
    </source>
</evidence>
<evidence type="ECO:0000256" key="2">
    <source>
        <dbReference type="ARBA" id="ARBA00022517"/>
    </source>
</evidence>
<comment type="catalytic activity">
    <reaction evidence="8">
        <text>L-histidyl-[protein] + 2-oxoglutarate + O2 = (3S)-3-hydroxy-L-histidyl-[protein] + succinate + CO2</text>
        <dbReference type="Rhea" id="RHEA:54256"/>
        <dbReference type="Rhea" id="RHEA-COMP:9745"/>
        <dbReference type="Rhea" id="RHEA-COMP:13840"/>
        <dbReference type="ChEBI" id="CHEBI:15379"/>
        <dbReference type="ChEBI" id="CHEBI:16526"/>
        <dbReference type="ChEBI" id="CHEBI:16810"/>
        <dbReference type="ChEBI" id="CHEBI:29979"/>
        <dbReference type="ChEBI" id="CHEBI:30031"/>
        <dbReference type="ChEBI" id="CHEBI:138021"/>
        <dbReference type="EC" id="1.14.11.79"/>
    </reaction>
</comment>
<evidence type="ECO:0000313" key="11">
    <source>
        <dbReference type="EMBL" id="KAL3806929.1"/>
    </source>
</evidence>
<reference evidence="11 12" key="1">
    <citation type="submission" date="2024-10" db="EMBL/GenBank/DDBJ databases">
        <title>Updated reference genomes for cyclostephanoid diatoms.</title>
        <authorList>
            <person name="Roberts W.R."/>
            <person name="Alverson A.J."/>
        </authorList>
    </citation>
    <scope>NUCLEOTIDE SEQUENCE [LARGE SCALE GENOMIC DNA]</scope>
    <source>
        <strain evidence="11 12">AJA228-03</strain>
    </source>
</reference>
<evidence type="ECO:0000259" key="10">
    <source>
        <dbReference type="Pfam" id="PF08007"/>
    </source>
</evidence>
<dbReference type="Pfam" id="PF08007">
    <property type="entry name" value="JmjC_2"/>
    <property type="match status" value="1"/>
</dbReference>
<dbReference type="GO" id="GO:0005730">
    <property type="term" value="C:nucleolus"/>
    <property type="evidence" value="ECO:0007669"/>
    <property type="project" value="UniProtKB-SubCell"/>
</dbReference>
<evidence type="ECO:0000256" key="5">
    <source>
        <dbReference type="ARBA" id="ARBA00034314"/>
    </source>
</evidence>
<dbReference type="EC" id="1.14.11.-" evidence="9"/>
<evidence type="ECO:0000256" key="8">
    <source>
        <dbReference type="ARBA" id="ARBA00049465"/>
    </source>
</evidence>
<comment type="function">
    <text evidence="6">Oxygenase that can act as both a histone lysine demethylase and a ribosomal histidine hydroxylase. Is involved in the demethylation of trimethylated 'Lys-9' on histone H3 (H3K9me3), leading to an increase in ribosomal RNA expression. Also catalyzes the hydroxylation of 60S ribosomal protein L27a on 'His-39'. May play an important role in cell growth and survival. May be involved in ribosome biogenesis, most likely during the assembly process of pre-ribosomal particles.</text>
</comment>
<protein>
    <recommendedName>
        <fullName evidence="9">Bifunctional lysine-specific demethylase and histidyl-hydroxylase</fullName>
        <ecNumber evidence="9">1.14.11.-</ecNumber>
    </recommendedName>
</protein>
<dbReference type="SUPFAM" id="SSF51197">
    <property type="entry name" value="Clavaminate synthase-like"/>
    <property type="match status" value="1"/>
</dbReference>
<dbReference type="Proteomes" id="UP001530377">
    <property type="component" value="Unassembled WGS sequence"/>
</dbReference>
<dbReference type="GO" id="GO:0036139">
    <property type="term" value="F:peptidyl-histidine dioxygenase activity"/>
    <property type="evidence" value="ECO:0007669"/>
    <property type="project" value="UniProtKB-EC"/>
</dbReference>
<name>A0ABD3R2Q6_9STRA</name>
<keyword evidence="4 9" id="KW-0408">Iron</keyword>
<dbReference type="GO" id="GO:0005506">
    <property type="term" value="F:iron ion binding"/>
    <property type="evidence" value="ECO:0007669"/>
    <property type="project" value="UniProtKB-UniRule"/>
</dbReference>
<comment type="caution">
    <text evidence="11">The sequence shown here is derived from an EMBL/GenBank/DDBJ whole genome shotgun (WGS) entry which is preliminary data.</text>
</comment>
<keyword evidence="9" id="KW-0223">Dioxygenase</keyword>
<keyword evidence="9" id="KW-0560">Oxidoreductase</keyword>
<evidence type="ECO:0000256" key="7">
    <source>
        <dbReference type="ARBA" id="ARBA00047687"/>
    </source>
</evidence>
<dbReference type="Gene3D" id="2.60.120.650">
    <property type="entry name" value="Cupin"/>
    <property type="match status" value="1"/>
</dbReference>
<keyword evidence="2" id="KW-0690">Ribosome biogenesis</keyword>
<evidence type="ECO:0000256" key="9">
    <source>
        <dbReference type="RuleBase" id="RU366061"/>
    </source>
</evidence>
<dbReference type="PANTHER" id="PTHR13096:SF7">
    <property type="entry name" value="RIBOSOMAL OXYGENASE 2"/>
    <property type="match status" value="1"/>
</dbReference>
<keyword evidence="9" id="KW-0805">Transcription regulation</keyword>
<keyword evidence="3 9" id="KW-0479">Metal-binding</keyword>
<keyword evidence="12" id="KW-1185">Reference proteome</keyword>